<keyword evidence="9" id="KW-0963">Cytoplasm</keyword>
<evidence type="ECO:0000256" key="3">
    <source>
        <dbReference type="ARBA" id="ARBA00010819"/>
    </source>
</evidence>
<evidence type="ECO:0000259" key="11">
    <source>
        <dbReference type="SMART" id="SM00940"/>
    </source>
</evidence>
<comment type="subcellular location">
    <subcellularLocation>
        <location evidence="9">Cytoplasm</location>
    </subcellularLocation>
</comment>
<evidence type="ECO:0000313" key="12">
    <source>
        <dbReference type="EMBL" id="MFD1429908.1"/>
    </source>
</evidence>
<dbReference type="EC" id="3.4.14.11" evidence="9"/>
<evidence type="ECO:0000256" key="4">
    <source>
        <dbReference type="ARBA" id="ARBA00011738"/>
    </source>
</evidence>
<dbReference type="Proteomes" id="UP001597196">
    <property type="component" value="Unassembled WGS sequence"/>
</dbReference>
<comment type="catalytic activity">
    <reaction evidence="1 9">
        <text>Hydrolyzes Xaa-Pro-|- bonds to release unblocked, N-terminal dipeptides from substrates including Ala-Pro-|-p-nitroanilide and (sequentially) Tyr-Pro-|-Phe-Pro-|-Gly-Pro-|-Ile.</text>
        <dbReference type="EC" id="3.4.14.11"/>
    </reaction>
</comment>
<keyword evidence="5 9" id="KW-0031">Aminopeptidase</keyword>
<evidence type="ECO:0000256" key="8">
    <source>
        <dbReference type="ARBA" id="ARBA00022825"/>
    </source>
</evidence>
<dbReference type="SUPFAM" id="SSF49785">
    <property type="entry name" value="Galactose-binding domain-like"/>
    <property type="match status" value="1"/>
</dbReference>
<dbReference type="Gene3D" id="1.10.246.70">
    <property type="match status" value="1"/>
</dbReference>
<evidence type="ECO:0000256" key="6">
    <source>
        <dbReference type="ARBA" id="ARBA00022670"/>
    </source>
</evidence>
<dbReference type="SMART" id="SM00940">
    <property type="entry name" value="PepX_N"/>
    <property type="match status" value="1"/>
</dbReference>
<gene>
    <name evidence="9" type="primary">pepX</name>
    <name evidence="12" type="ORF">ACFQ4P_06565</name>
</gene>
<keyword evidence="6 9" id="KW-0645">Protease</keyword>
<evidence type="ECO:0000256" key="7">
    <source>
        <dbReference type="ARBA" id="ARBA00022801"/>
    </source>
</evidence>
<comment type="subunit">
    <text evidence="4 9">Homodimer.</text>
</comment>
<dbReference type="SUPFAM" id="SSF81761">
    <property type="entry name" value="X-Prolyl dipeptidyl aminopeptidase PepX, N-terminal domain"/>
    <property type="match status" value="1"/>
</dbReference>
<keyword evidence="7 9" id="KW-0378">Hydrolase</keyword>
<comment type="similarity">
    <text evidence="3 9">Belongs to the peptidase S15 family.</text>
</comment>
<dbReference type="InterPro" id="IPR013736">
    <property type="entry name" value="Xaa-Pro_dipept_C"/>
</dbReference>
<proteinExistence type="inferred from homology"/>
<evidence type="ECO:0000256" key="9">
    <source>
        <dbReference type="HAMAP-Rule" id="MF_00698"/>
    </source>
</evidence>
<accession>A0ABW4CIU6</accession>
<sequence>MKLNQIARLTPDTTTQYAELKALGFNAAPAEDLTTLVQSDLPLLFPEAYSAAAKREALANIAIDETHTLRDLVEAPAQWLNATTFYAAALQLLGFEPFTDYQLSDPASFMAATQLPAVETIATSADFLQALYLLLTTRTKHLVNYLDDLANRGFFAHYQDGKETPTYLFFNGKAQAVFDPRKLVREVVWVESDLDTDHDGQRDLLETTIFRPAATDQGVKMPVLFTANPYFHGTNDEAVKAITHVPDPHLAVKTVSHTKADVTATPAEPVTLPHKAIEQTSTIAEVYADEQGIYSLNDFFLSRGFVTVYSAGVGTRGSDGLRTTGDPAETASAVAVIEWLTGKRPAFTTRDGHTAIKAWWCNGNVAMTGKSYLGTLSIAAATSGVEGLKTIISESAISSWYDYYRENGLVVAPGGFQGEDADVLAVDTYSRQKRTGDFLRVKPKWDQALAEIAAGQDRTTGDYNAWWDARNYRNNLANITCDVVSVHGLNDWNVKPKNVIKLWQGLQALPIAHKLFLHQGQHVYLNNVLSLDFTDQMNLWLSYELLGVENGAKDVIPDLTVQDNVTPQTWHHYSDFGAPAADHPVQSLTLDQATGRGASFVDDATAIFTAHHQTSDDFEAEIVRPGKNSLYNDVRLWLDLPAFGNEVTLEGIPTLKLRLWIDQPTAIISARLVDVGDAKRFTPNASVIEASGYQLGYDFKADRIVEFGEGTESASKLITFGHVNAQNPTNAYEIQQIEPGKPFTVDFELQPTHYRLPKDRHLALIIHGADMAQTQRPTTITNYHIDLQASILHLPLRTDEH</sequence>
<dbReference type="Gene3D" id="2.60.120.260">
    <property type="entry name" value="Galactose-binding domain-like"/>
    <property type="match status" value="1"/>
</dbReference>
<dbReference type="GO" id="GO:0008239">
    <property type="term" value="F:dipeptidyl-peptidase activity"/>
    <property type="evidence" value="ECO:0007669"/>
    <property type="project" value="UniProtKB-EC"/>
</dbReference>
<dbReference type="Pfam" id="PF02129">
    <property type="entry name" value="Peptidase_S15"/>
    <property type="match status" value="1"/>
</dbReference>
<evidence type="ECO:0000259" key="10">
    <source>
        <dbReference type="SMART" id="SM00939"/>
    </source>
</evidence>
<feature type="domain" description="X-Prolyl dipeptidyl aminopeptidase PepX N-terminal" evidence="11">
    <location>
        <begin position="1"/>
        <end position="154"/>
    </location>
</feature>
<dbReference type="Gene3D" id="3.40.50.1820">
    <property type="entry name" value="alpha/beta hydrolase"/>
    <property type="match status" value="1"/>
</dbReference>
<comment type="caution">
    <text evidence="12">The sequence shown here is derived from an EMBL/GenBank/DDBJ whole genome shotgun (WGS) entry which is preliminary data.</text>
</comment>
<reference evidence="13" key="1">
    <citation type="journal article" date="2019" name="Int. J. Syst. Evol. Microbiol.">
        <title>The Global Catalogue of Microorganisms (GCM) 10K type strain sequencing project: providing services to taxonomists for standard genome sequencing and annotation.</title>
        <authorList>
            <consortium name="The Broad Institute Genomics Platform"/>
            <consortium name="The Broad Institute Genome Sequencing Center for Infectious Disease"/>
            <person name="Wu L."/>
            <person name="Ma J."/>
        </authorList>
    </citation>
    <scope>NUCLEOTIDE SEQUENCE [LARGE SCALE GENOMIC DNA]</scope>
    <source>
        <strain evidence="13">CCM 8980</strain>
    </source>
</reference>
<feature type="domain" description="Xaa-Pro dipeptidyl-peptidase C-terminal" evidence="10">
    <location>
        <begin position="538"/>
        <end position="793"/>
    </location>
</feature>
<dbReference type="NCBIfam" id="NF003781">
    <property type="entry name" value="PRK05371.1-2"/>
    <property type="match status" value="1"/>
</dbReference>
<dbReference type="InterPro" id="IPR036313">
    <property type="entry name" value="PepX_N_dom_sf"/>
</dbReference>
<dbReference type="RefSeq" id="WP_203628128.1">
    <property type="nucleotide sequence ID" value="NZ_BOLQ01000019.1"/>
</dbReference>
<dbReference type="PRINTS" id="PR00923">
    <property type="entry name" value="LACTOPTASE"/>
</dbReference>
<dbReference type="InterPro" id="IPR029058">
    <property type="entry name" value="AB_hydrolase_fold"/>
</dbReference>
<dbReference type="InterPro" id="IPR008252">
    <property type="entry name" value="Pept_S15_Xpro"/>
</dbReference>
<dbReference type="InterPro" id="IPR008979">
    <property type="entry name" value="Galactose-bd-like_sf"/>
</dbReference>
<feature type="active site" description="Charge relay system" evidence="9">
    <location>
        <position position="491"/>
    </location>
</feature>
<dbReference type="SUPFAM" id="SSF53474">
    <property type="entry name" value="alpha/beta-Hydrolases"/>
    <property type="match status" value="1"/>
</dbReference>
<protein>
    <recommendedName>
        <fullName evidence="9">Xaa-Pro dipeptidyl-peptidase</fullName>
        <ecNumber evidence="9">3.4.14.11</ecNumber>
    </recommendedName>
    <alternativeName>
        <fullName evidence="9">X-Pro dipeptidyl-peptidase</fullName>
    </alternativeName>
    <alternativeName>
        <fullName evidence="9">X-prolyl-dipeptidyl aminopeptidase</fullName>
        <shortName evidence="9">X-PDAP</shortName>
    </alternativeName>
</protein>
<keyword evidence="8 9" id="KW-0720">Serine protease</keyword>
<name>A0ABW4CIU6_9LACO</name>
<feature type="active site" description="Charge relay system" evidence="9">
    <location>
        <position position="371"/>
    </location>
</feature>
<keyword evidence="13" id="KW-1185">Reference proteome</keyword>
<dbReference type="InterPro" id="IPR000383">
    <property type="entry name" value="Xaa-Pro-like_dom"/>
</dbReference>
<evidence type="ECO:0000256" key="2">
    <source>
        <dbReference type="ARBA" id="ARBA00003997"/>
    </source>
</evidence>
<evidence type="ECO:0000256" key="1">
    <source>
        <dbReference type="ARBA" id="ARBA00000123"/>
    </source>
</evidence>
<evidence type="ECO:0000313" key="13">
    <source>
        <dbReference type="Proteomes" id="UP001597196"/>
    </source>
</evidence>
<dbReference type="InterPro" id="IPR015251">
    <property type="entry name" value="PepX_N_dom"/>
</dbReference>
<dbReference type="Pfam" id="PF08530">
    <property type="entry name" value="PepX_C"/>
    <property type="match status" value="1"/>
</dbReference>
<evidence type="ECO:0000256" key="5">
    <source>
        <dbReference type="ARBA" id="ARBA00022438"/>
    </source>
</evidence>
<dbReference type="Pfam" id="PF09168">
    <property type="entry name" value="PepX_N"/>
    <property type="match status" value="1"/>
</dbReference>
<dbReference type="HAMAP" id="MF_00698">
    <property type="entry name" value="Aminopeptidase_S15"/>
    <property type="match status" value="1"/>
</dbReference>
<dbReference type="EMBL" id="JBHTOC010000008">
    <property type="protein sequence ID" value="MFD1429908.1"/>
    <property type="molecule type" value="Genomic_DNA"/>
</dbReference>
<feature type="active site" description="Charge relay system" evidence="9">
    <location>
        <position position="522"/>
    </location>
</feature>
<comment type="function">
    <text evidence="2 9">Removes N-terminal dipeptides sequentially from polypeptides having unsubstituted N-termini provided that the penultimate residue is proline.</text>
</comment>
<organism evidence="12 13">
    <name type="scientific">Lacticaseibacillus mingshuiensis</name>
    <dbReference type="NCBI Taxonomy" id="2799574"/>
    <lineage>
        <taxon>Bacteria</taxon>
        <taxon>Bacillati</taxon>
        <taxon>Bacillota</taxon>
        <taxon>Bacilli</taxon>
        <taxon>Lactobacillales</taxon>
        <taxon>Lactobacillaceae</taxon>
        <taxon>Lacticaseibacillus</taxon>
    </lineage>
</organism>
<dbReference type="SMART" id="SM00939">
    <property type="entry name" value="PepX_C"/>
    <property type="match status" value="1"/>
</dbReference>